<evidence type="ECO:0000313" key="9">
    <source>
        <dbReference type="Proteomes" id="UP000663920"/>
    </source>
</evidence>
<dbReference type="GO" id="GO:1990281">
    <property type="term" value="C:efflux pump complex"/>
    <property type="evidence" value="ECO:0007669"/>
    <property type="project" value="TreeGrafter"/>
</dbReference>
<evidence type="ECO:0000256" key="4">
    <source>
        <dbReference type="ARBA" id="ARBA00022452"/>
    </source>
</evidence>
<dbReference type="Gene3D" id="1.20.1600.10">
    <property type="entry name" value="Outer membrane efflux proteins (OEP)"/>
    <property type="match status" value="1"/>
</dbReference>
<keyword evidence="6" id="KW-0472">Membrane</keyword>
<comment type="subcellular location">
    <subcellularLocation>
        <location evidence="1">Cell outer membrane</location>
    </subcellularLocation>
</comment>
<dbReference type="EMBL" id="CP071869">
    <property type="protein sequence ID" value="QTE23543.1"/>
    <property type="molecule type" value="Genomic_DNA"/>
</dbReference>
<dbReference type="PROSITE" id="PS51257">
    <property type="entry name" value="PROKAR_LIPOPROTEIN"/>
    <property type="match status" value="1"/>
</dbReference>
<sequence>MKIKQIVLGIYFLLSCIKISAQEQQVISISQNITLNNVLELARKNSLDIFKAKRNYGVSYWKFRSYKSSLLPKIDFNSRPFTFNSALIERYDSEQNIDVFRQQQTINSYANISATQNIRATGTSLFISSSFNRLENFGDFETKSYNVTPVRIGLVQPIMAFNSFKWEQKTAPLEFQKAKQDFLYELQITNLKAVNLFFSWALASKKVEIAKENKITATKLYSIGKKRYDLIAIERDQLLNLELDVYNANTNLTQNTQSLQKATTALKLFLRDKLPNSSLPELPELILDLKINVDTAIKLAYKNNPDILDLKIRKLKALRDLDQVIKENRFDLSITASYGLNQQAETFVDAYGRFLDQQNISIQFSVPILDWGERRGKIKTAKMNKDVVDIELQQNEETYKQDITQNVLDFNIQHELVLGALRTNKISKESYQLTEKRFLSGSVDFLNLTAARKAWQQANENYIQALQNYWVLYYKVQKLTLYNFIDDTPLIRNFKTILDN</sequence>
<dbReference type="InterPro" id="IPR051906">
    <property type="entry name" value="TolC-like"/>
</dbReference>
<evidence type="ECO:0000256" key="3">
    <source>
        <dbReference type="ARBA" id="ARBA00022448"/>
    </source>
</evidence>
<dbReference type="Pfam" id="PF02321">
    <property type="entry name" value="OEP"/>
    <property type="match status" value="1"/>
</dbReference>
<evidence type="ECO:0000256" key="5">
    <source>
        <dbReference type="ARBA" id="ARBA00022692"/>
    </source>
</evidence>
<dbReference type="KEGG" id="pcea:J3359_04470"/>
<dbReference type="PANTHER" id="PTHR30026:SF20">
    <property type="entry name" value="OUTER MEMBRANE PROTEIN TOLC"/>
    <property type="match status" value="1"/>
</dbReference>
<dbReference type="GO" id="GO:0015562">
    <property type="term" value="F:efflux transmembrane transporter activity"/>
    <property type="evidence" value="ECO:0007669"/>
    <property type="project" value="InterPro"/>
</dbReference>
<reference evidence="8 9" key="1">
    <citation type="submission" date="2021-03" db="EMBL/GenBank/DDBJ databases">
        <title>Complete genome of Polaribacter_sp.SM13.</title>
        <authorList>
            <person name="Jeong S.W."/>
            <person name="Bae J.W."/>
        </authorList>
    </citation>
    <scope>NUCLEOTIDE SEQUENCE [LARGE SCALE GENOMIC DNA]</scope>
    <source>
        <strain evidence="8 9">SM13</strain>
    </source>
</reference>
<keyword evidence="5" id="KW-0812">Transmembrane</keyword>
<evidence type="ECO:0000256" key="6">
    <source>
        <dbReference type="ARBA" id="ARBA00023136"/>
    </source>
</evidence>
<dbReference type="AlphaFoldDB" id="A0A975CPV1"/>
<dbReference type="GO" id="GO:0009279">
    <property type="term" value="C:cell outer membrane"/>
    <property type="evidence" value="ECO:0007669"/>
    <property type="project" value="UniProtKB-SubCell"/>
</dbReference>
<comment type="similarity">
    <text evidence="2">Belongs to the outer membrane factor (OMF) (TC 1.B.17) family.</text>
</comment>
<dbReference type="Proteomes" id="UP000663920">
    <property type="component" value="Chromosome"/>
</dbReference>
<dbReference type="GO" id="GO:0015288">
    <property type="term" value="F:porin activity"/>
    <property type="evidence" value="ECO:0007669"/>
    <property type="project" value="TreeGrafter"/>
</dbReference>
<dbReference type="RefSeq" id="WP_208079550.1">
    <property type="nucleotide sequence ID" value="NZ_CP071869.1"/>
</dbReference>
<keyword evidence="3" id="KW-0813">Transport</keyword>
<evidence type="ECO:0000313" key="8">
    <source>
        <dbReference type="EMBL" id="QTE23543.1"/>
    </source>
</evidence>
<keyword evidence="9" id="KW-1185">Reference proteome</keyword>
<accession>A0A975CPV1</accession>
<evidence type="ECO:0000256" key="1">
    <source>
        <dbReference type="ARBA" id="ARBA00004442"/>
    </source>
</evidence>
<organism evidence="8 9">
    <name type="scientific">Polaribacter cellanae</name>
    <dbReference type="NCBI Taxonomy" id="2818493"/>
    <lineage>
        <taxon>Bacteria</taxon>
        <taxon>Pseudomonadati</taxon>
        <taxon>Bacteroidota</taxon>
        <taxon>Flavobacteriia</taxon>
        <taxon>Flavobacteriales</taxon>
        <taxon>Flavobacteriaceae</taxon>
    </lineage>
</organism>
<keyword evidence="4" id="KW-1134">Transmembrane beta strand</keyword>
<dbReference type="InterPro" id="IPR003423">
    <property type="entry name" value="OMP_efflux"/>
</dbReference>
<protein>
    <submittedName>
        <fullName evidence="8">TolC family protein</fullName>
    </submittedName>
</protein>
<evidence type="ECO:0000256" key="7">
    <source>
        <dbReference type="ARBA" id="ARBA00023237"/>
    </source>
</evidence>
<gene>
    <name evidence="8" type="ORF">J3359_04470</name>
</gene>
<keyword evidence="7" id="KW-0998">Cell outer membrane</keyword>
<proteinExistence type="inferred from homology"/>
<dbReference type="SUPFAM" id="SSF56954">
    <property type="entry name" value="Outer membrane efflux proteins (OEP)"/>
    <property type="match status" value="1"/>
</dbReference>
<evidence type="ECO:0000256" key="2">
    <source>
        <dbReference type="ARBA" id="ARBA00007613"/>
    </source>
</evidence>
<dbReference type="PANTHER" id="PTHR30026">
    <property type="entry name" value="OUTER MEMBRANE PROTEIN TOLC"/>
    <property type="match status" value="1"/>
</dbReference>
<name>A0A975CPV1_9FLAO</name>